<keyword evidence="2 4" id="KW-0863">Zinc-finger</keyword>
<organism evidence="7 8">
    <name type="scientific">Dimargaris cristalligena</name>
    <dbReference type="NCBI Taxonomy" id="215637"/>
    <lineage>
        <taxon>Eukaryota</taxon>
        <taxon>Fungi</taxon>
        <taxon>Fungi incertae sedis</taxon>
        <taxon>Zoopagomycota</taxon>
        <taxon>Kickxellomycotina</taxon>
        <taxon>Dimargaritomycetes</taxon>
        <taxon>Dimargaritales</taxon>
        <taxon>Dimargaritaceae</taxon>
        <taxon>Dimargaris</taxon>
    </lineage>
</organism>
<feature type="region of interest" description="Disordered" evidence="5">
    <location>
        <begin position="45"/>
        <end position="76"/>
    </location>
</feature>
<dbReference type="PANTHER" id="PTHR15710:SF217">
    <property type="entry name" value="E3 UBIQUITIN-PROTEIN LIGASE RDUF2"/>
    <property type="match status" value="1"/>
</dbReference>
<gene>
    <name evidence="7" type="ORF">BJ085DRAFT_20426</name>
</gene>
<evidence type="ECO:0000259" key="6">
    <source>
        <dbReference type="PROSITE" id="PS50089"/>
    </source>
</evidence>
<evidence type="ECO:0000256" key="1">
    <source>
        <dbReference type="ARBA" id="ARBA00022723"/>
    </source>
</evidence>
<dbReference type="GO" id="GO:0008270">
    <property type="term" value="F:zinc ion binding"/>
    <property type="evidence" value="ECO:0007669"/>
    <property type="project" value="UniProtKB-KW"/>
</dbReference>
<protein>
    <recommendedName>
        <fullName evidence="6">RING-type domain-containing protein</fullName>
    </recommendedName>
</protein>
<keyword evidence="8" id="KW-1185">Reference proteome</keyword>
<feature type="domain" description="RING-type" evidence="6">
    <location>
        <begin position="36"/>
        <end position="106"/>
    </location>
</feature>
<evidence type="ECO:0000256" key="5">
    <source>
        <dbReference type="SAM" id="MobiDB-lite"/>
    </source>
</evidence>
<evidence type="ECO:0000313" key="8">
    <source>
        <dbReference type="Proteomes" id="UP000268162"/>
    </source>
</evidence>
<proteinExistence type="predicted"/>
<keyword evidence="1" id="KW-0479">Metal-binding</keyword>
<dbReference type="GO" id="GO:0016567">
    <property type="term" value="P:protein ubiquitination"/>
    <property type="evidence" value="ECO:0007669"/>
    <property type="project" value="TreeGrafter"/>
</dbReference>
<feature type="non-terminal residue" evidence="7">
    <location>
        <position position="128"/>
    </location>
</feature>
<dbReference type="PANTHER" id="PTHR15710">
    <property type="entry name" value="E3 UBIQUITIN-PROTEIN LIGASE PRAJA"/>
    <property type="match status" value="1"/>
</dbReference>
<accession>A0A4V1J422</accession>
<sequence>MHALPALTAADIHWLQWQRWKQQEPDPKEEYHSLDCAICQDHLVDNDDSSTTADPPSPHNRGAGLGSENSSKTAAPIARQMPCQHIFHEECLFPWLEVSNTCPTCRYELLTDNPEYNESVKRRMAERD</sequence>
<reference evidence="8" key="1">
    <citation type="journal article" date="2018" name="Nat. Microbiol.">
        <title>Leveraging single-cell genomics to expand the fungal tree of life.</title>
        <authorList>
            <person name="Ahrendt S.R."/>
            <person name="Quandt C.A."/>
            <person name="Ciobanu D."/>
            <person name="Clum A."/>
            <person name="Salamov A."/>
            <person name="Andreopoulos B."/>
            <person name="Cheng J.F."/>
            <person name="Woyke T."/>
            <person name="Pelin A."/>
            <person name="Henrissat B."/>
            <person name="Reynolds N.K."/>
            <person name="Benny G.L."/>
            <person name="Smith M.E."/>
            <person name="James T.Y."/>
            <person name="Grigoriev I.V."/>
        </authorList>
    </citation>
    <scope>NUCLEOTIDE SEQUENCE [LARGE SCALE GENOMIC DNA]</scope>
    <source>
        <strain evidence="8">RSA 468</strain>
    </source>
</reference>
<dbReference type="Proteomes" id="UP000268162">
    <property type="component" value="Unassembled WGS sequence"/>
</dbReference>
<evidence type="ECO:0000313" key="7">
    <source>
        <dbReference type="EMBL" id="RKP34049.1"/>
    </source>
</evidence>
<dbReference type="SMART" id="SM00184">
    <property type="entry name" value="RING"/>
    <property type="match status" value="1"/>
</dbReference>
<dbReference type="GO" id="GO:0061630">
    <property type="term" value="F:ubiquitin protein ligase activity"/>
    <property type="evidence" value="ECO:0007669"/>
    <property type="project" value="TreeGrafter"/>
</dbReference>
<evidence type="ECO:0000256" key="2">
    <source>
        <dbReference type="ARBA" id="ARBA00022771"/>
    </source>
</evidence>
<dbReference type="STRING" id="215637.A0A4V1J422"/>
<keyword evidence="3" id="KW-0862">Zinc</keyword>
<evidence type="ECO:0000256" key="3">
    <source>
        <dbReference type="ARBA" id="ARBA00022833"/>
    </source>
</evidence>
<dbReference type="EMBL" id="ML003388">
    <property type="protein sequence ID" value="RKP34049.1"/>
    <property type="molecule type" value="Genomic_DNA"/>
</dbReference>
<dbReference type="InterPro" id="IPR013083">
    <property type="entry name" value="Znf_RING/FYVE/PHD"/>
</dbReference>
<dbReference type="AlphaFoldDB" id="A0A4V1J422"/>
<dbReference type="InterPro" id="IPR001841">
    <property type="entry name" value="Znf_RING"/>
</dbReference>
<dbReference type="GO" id="GO:0005737">
    <property type="term" value="C:cytoplasm"/>
    <property type="evidence" value="ECO:0007669"/>
    <property type="project" value="TreeGrafter"/>
</dbReference>
<dbReference type="SUPFAM" id="SSF57850">
    <property type="entry name" value="RING/U-box"/>
    <property type="match status" value="1"/>
</dbReference>
<dbReference type="PROSITE" id="PS50089">
    <property type="entry name" value="ZF_RING_2"/>
    <property type="match status" value="1"/>
</dbReference>
<evidence type="ECO:0000256" key="4">
    <source>
        <dbReference type="PROSITE-ProRule" id="PRU00175"/>
    </source>
</evidence>
<name>A0A4V1J422_9FUNG</name>
<dbReference type="Pfam" id="PF13639">
    <property type="entry name" value="zf-RING_2"/>
    <property type="match status" value="1"/>
</dbReference>
<dbReference type="Gene3D" id="3.30.40.10">
    <property type="entry name" value="Zinc/RING finger domain, C3HC4 (zinc finger)"/>
    <property type="match status" value="1"/>
</dbReference>